<comment type="caution">
    <text evidence="6">The sequence shown here is derived from an EMBL/GenBank/DDBJ whole genome shotgun (WGS) entry which is preliminary data.</text>
</comment>
<dbReference type="OrthoDB" id="9807246at2"/>
<dbReference type="Proteomes" id="UP000229730">
    <property type="component" value="Unassembled WGS sequence"/>
</dbReference>
<dbReference type="Gene3D" id="3.90.1590.10">
    <property type="entry name" value="glutathione-dependent formaldehyde- activating enzyme (gfa)"/>
    <property type="match status" value="1"/>
</dbReference>
<feature type="domain" description="CENP-V/GFA" evidence="5">
    <location>
        <begin position="4"/>
        <end position="121"/>
    </location>
</feature>
<dbReference type="SUPFAM" id="SSF51316">
    <property type="entry name" value="Mss4-like"/>
    <property type="match status" value="1"/>
</dbReference>
<proteinExistence type="inferred from homology"/>
<name>A0A2G4YQ15_9PROT</name>
<dbReference type="GO" id="GO:0016846">
    <property type="term" value="F:carbon-sulfur lyase activity"/>
    <property type="evidence" value="ECO:0007669"/>
    <property type="project" value="InterPro"/>
</dbReference>
<dbReference type="EMBL" id="PDEM01000024">
    <property type="protein sequence ID" value="PHZ84395.1"/>
    <property type="molecule type" value="Genomic_DNA"/>
</dbReference>
<evidence type="ECO:0000256" key="4">
    <source>
        <dbReference type="ARBA" id="ARBA00023239"/>
    </source>
</evidence>
<keyword evidence="3" id="KW-0862">Zinc</keyword>
<organism evidence="6 7">
    <name type="scientific">Paremcibacter congregatus</name>
    <dbReference type="NCBI Taxonomy" id="2043170"/>
    <lineage>
        <taxon>Bacteria</taxon>
        <taxon>Pseudomonadati</taxon>
        <taxon>Pseudomonadota</taxon>
        <taxon>Alphaproteobacteria</taxon>
        <taxon>Emcibacterales</taxon>
        <taxon>Emcibacteraceae</taxon>
        <taxon>Paremcibacter</taxon>
    </lineage>
</organism>
<evidence type="ECO:0000313" key="7">
    <source>
        <dbReference type="Proteomes" id="UP000229730"/>
    </source>
</evidence>
<dbReference type="PANTHER" id="PTHR33337:SF40">
    <property type="entry name" value="CENP-V_GFA DOMAIN-CONTAINING PROTEIN-RELATED"/>
    <property type="match status" value="1"/>
</dbReference>
<dbReference type="InParanoid" id="A0A2G4YQ15"/>
<dbReference type="InterPro" id="IPR006913">
    <property type="entry name" value="CENP-V/GFA"/>
</dbReference>
<dbReference type="RefSeq" id="WP_099473298.1">
    <property type="nucleotide sequence ID" value="NZ_CP041025.1"/>
</dbReference>
<keyword evidence="7" id="KW-1185">Reference proteome</keyword>
<evidence type="ECO:0000256" key="2">
    <source>
        <dbReference type="ARBA" id="ARBA00022723"/>
    </source>
</evidence>
<evidence type="ECO:0000313" key="6">
    <source>
        <dbReference type="EMBL" id="PHZ84395.1"/>
    </source>
</evidence>
<dbReference type="InterPro" id="IPR011057">
    <property type="entry name" value="Mss4-like_sf"/>
</dbReference>
<evidence type="ECO:0000256" key="1">
    <source>
        <dbReference type="ARBA" id="ARBA00005495"/>
    </source>
</evidence>
<protein>
    <submittedName>
        <fullName evidence="6">Aldehyde-activating protein</fullName>
    </submittedName>
</protein>
<comment type="similarity">
    <text evidence="1">Belongs to the Gfa family.</text>
</comment>
<reference evidence="6 7" key="1">
    <citation type="submission" date="2017-10" db="EMBL/GenBank/DDBJ databases">
        <title>Frigbacter circumglobatus gen. nov. sp. nov., isolated from sediment cultured in situ.</title>
        <authorList>
            <person name="Zhao Z."/>
        </authorList>
    </citation>
    <scope>NUCLEOTIDE SEQUENCE [LARGE SCALE GENOMIC DNA]</scope>
    <source>
        <strain evidence="6 7">ZYL</strain>
    </source>
</reference>
<keyword evidence="2" id="KW-0479">Metal-binding</keyword>
<sequence length="139" mass="14826">MTNFTGSCMCGKASYHADTEALFTAHCHCQNCRKSSTTGHGSLILLPADALTVTGDLSRYSWTADSGHKITKHFCGTCGCLVYQENDALPEGRGIAVNLLDDPEVFAAQMVVYSSRALSWDQPATGIPAFPEMPPIPGA</sequence>
<accession>A0A2G4YQ15</accession>
<dbReference type="GO" id="GO:0046872">
    <property type="term" value="F:metal ion binding"/>
    <property type="evidence" value="ECO:0007669"/>
    <property type="project" value="UniProtKB-KW"/>
</dbReference>
<gene>
    <name evidence="6" type="ORF">CRD36_11295</name>
</gene>
<dbReference type="AlphaFoldDB" id="A0A2G4YQ15"/>
<dbReference type="PROSITE" id="PS51891">
    <property type="entry name" value="CENP_V_GFA"/>
    <property type="match status" value="1"/>
</dbReference>
<dbReference type="PANTHER" id="PTHR33337">
    <property type="entry name" value="GFA DOMAIN-CONTAINING PROTEIN"/>
    <property type="match status" value="1"/>
</dbReference>
<evidence type="ECO:0000256" key="3">
    <source>
        <dbReference type="ARBA" id="ARBA00022833"/>
    </source>
</evidence>
<keyword evidence="4" id="KW-0456">Lyase</keyword>
<dbReference type="Pfam" id="PF04828">
    <property type="entry name" value="GFA"/>
    <property type="match status" value="1"/>
</dbReference>
<evidence type="ECO:0000259" key="5">
    <source>
        <dbReference type="PROSITE" id="PS51891"/>
    </source>
</evidence>